<comment type="caution">
    <text evidence="1">The sequence shown here is derived from an EMBL/GenBank/DDBJ whole genome shotgun (WGS) entry which is preliminary data.</text>
</comment>
<proteinExistence type="predicted"/>
<evidence type="ECO:0000313" key="1">
    <source>
        <dbReference type="EMBL" id="MBL4935076.1"/>
    </source>
</evidence>
<accession>A0ABS1T8R8</accession>
<reference evidence="1 2" key="1">
    <citation type="submission" date="2021-01" db="EMBL/GenBank/DDBJ databases">
        <title>Genome public.</title>
        <authorList>
            <person name="Liu C."/>
            <person name="Sun Q."/>
        </authorList>
    </citation>
    <scope>NUCLEOTIDE SEQUENCE [LARGE SCALE GENOMIC DNA]</scope>
    <source>
        <strain evidence="1 2">YIM B02515</strain>
    </source>
</reference>
<dbReference type="RefSeq" id="WP_202747694.1">
    <property type="nucleotide sequence ID" value="NZ_JAESWC010000002.1"/>
</dbReference>
<name>A0ABS1T8R8_9CLOT</name>
<dbReference type="InterPro" id="IPR025059">
    <property type="entry name" value="DUF3997"/>
</dbReference>
<gene>
    <name evidence="1" type="ORF">JK636_04810</name>
</gene>
<evidence type="ECO:0000313" key="2">
    <source>
        <dbReference type="Proteomes" id="UP000632377"/>
    </source>
</evidence>
<keyword evidence="2" id="KW-1185">Reference proteome</keyword>
<dbReference type="Proteomes" id="UP000632377">
    <property type="component" value="Unassembled WGS sequence"/>
</dbReference>
<protein>
    <submittedName>
        <fullName evidence="1">DUF3997 domain-containing protein</fullName>
    </submittedName>
</protein>
<dbReference type="EMBL" id="JAESWC010000002">
    <property type="protein sequence ID" value="MBL4935076.1"/>
    <property type="molecule type" value="Genomic_DNA"/>
</dbReference>
<organism evidence="1 2">
    <name type="scientific">Clostridium rhizosphaerae</name>
    <dbReference type="NCBI Taxonomy" id="2803861"/>
    <lineage>
        <taxon>Bacteria</taxon>
        <taxon>Bacillati</taxon>
        <taxon>Bacillota</taxon>
        <taxon>Clostridia</taxon>
        <taxon>Eubacteriales</taxon>
        <taxon>Clostridiaceae</taxon>
        <taxon>Clostridium</taxon>
    </lineage>
</organism>
<dbReference type="Pfam" id="PF13162">
    <property type="entry name" value="DUF3997"/>
    <property type="match status" value="1"/>
</dbReference>
<sequence length="137" mass="15921">MKKYILLISILMVSLYMYGCKGEFLGPGMADFDYKLSGDYKLFHAGETDIWTDNGMSKAIERNVTGIAWDNDFILVEQEKNKSISYWVIDVKGKKIYGAFNKSEFEDEKQELKINAQLKLEKPEKYKHLDEANENMK</sequence>